<organism evidence="3 4">
    <name type="scientific">Cymbomonas tetramitiformis</name>
    <dbReference type="NCBI Taxonomy" id="36881"/>
    <lineage>
        <taxon>Eukaryota</taxon>
        <taxon>Viridiplantae</taxon>
        <taxon>Chlorophyta</taxon>
        <taxon>Pyramimonadophyceae</taxon>
        <taxon>Pyramimonadales</taxon>
        <taxon>Pyramimonadaceae</taxon>
        <taxon>Cymbomonas</taxon>
    </lineage>
</organism>
<accession>A0AAE0GE36</accession>
<dbReference type="SUPFAM" id="SSF50685">
    <property type="entry name" value="Barwin-like endoglucanases"/>
    <property type="match status" value="1"/>
</dbReference>
<dbReference type="InterPro" id="IPR010611">
    <property type="entry name" value="3D_dom"/>
</dbReference>
<gene>
    <name evidence="3" type="ORF">CYMTET_15398</name>
</gene>
<dbReference type="InterPro" id="IPR036908">
    <property type="entry name" value="RlpA-like_sf"/>
</dbReference>
<evidence type="ECO:0000256" key="1">
    <source>
        <dbReference type="ARBA" id="ARBA00022729"/>
    </source>
</evidence>
<dbReference type="PROSITE" id="PS00018">
    <property type="entry name" value="EF_HAND_1"/>
    <property type="match status" value="1"/>
</dbReference>
<comment type="caution">
    <text evidence="3">The sequence shown here is derived from an EMBL/GenBank/DDBJ whole genome shotgun (WGS) entry which is preliminary data.</text>
</comment>
<dbReference type="GO" id="GO:0019867">
    <property type="term" value="C:outer membrane"/>
    <property type="evidence" value="ECO:0007669"/>
    <property type="project" value="InterPro"/>
</dbReference>
<dbReference type="CDD" id="cd22786">
    <property type="entry name" value="DPBB_YuiC-like"/>
    <property type="match status" value="1"/>
</dbReference>
<dbReference type="InterPro" id="IPR018247">
    <property type="entry name" value="EF_Hand_1_Ca_BS"/>
</dbReference>
<proteinExistence type="predicted"/>
<protein>
    <recommendedName>
        <fullName evidence="2">LysM domain-containing protein</fullName>
    </recommendedName>
</protein>
<evidence type="ECO:0000259" key="2">
    <source>
        <dbReference type="PROSITE" id="PS51782"/>
    </source>
</evidence>
<keyword evidence="4" id="KW-1185">Reference proteome</keyword>
<name>A0AAE0GE36_9CHLO</name>
<dbReference type="PANTHER" id="PTHR39160">
    <property type="entry name" value="CELL WALL-BINDING PROTEIN YOCH"/>
    <property type="match status" value="1"/>
</dbReference>
<dbReference type="Proteomes" id="UP001190700">
    <property type="component" value="Unassembled WGS sequence"/>
</dbReference>
<dbReference type="Pfam" id="PF01476">
    <property type="entry name" value="LysM"/>
    <property type="match status" value="1"/>
</dbReference>
<dbReference type="CDD" id="cd00118">
    <property type="entry name" value="LysM"/>
    <property type="match status" value="1"/>
</dbReference>
<dbReference type="SUPFAM" id="SSF54106">
    <property type="entry name" value="LysM domain"/>
    <property type="match status" value="1"/>
</dbReference>
<dbReference type="SMART" id="SM00257">
    <property type="entry name" value="LysM"/>
    <property type="match status" value="1"/>
</dbReference>
<dbReference type="InterPro" id="IPR051933">
    <property type="entry name" value="Resuscitation_pf_RpfB"/>
</dbReference>
<reference evidence="3 4" key="1">
    <citation type="journal article" date="2015" name="Genome Biol. Evol.">
        <title>Comparative Genomics of a Bacterivorous Green Alga Reveals Evolutionary Causalities and Consequences of Phago-Mixotrophic Mode of Nutrition.</title>
        <authorList>
            <person name="Burns J.A."/>
            <person name="Paasch A."/>
            <person name="Narechania A."/>
            <person name="Kim E."/>
        </authorList>
    </citation>
    <scope>NUCLEOTIDE SEQUENCE [LARGE SCALE GENOMIC DNA]</scope>
    <source>
        <strain evidence="3 4">PLY_AMNH</strain>
    </source>
</reference>
<dbReference type="EMBL" id="LGRX02006504">
    <property type="protein sequence ID" value="KAK3276535.1"/>
    <property type="molecule type" value="Genomic_DNA"/>
</dbReference>
<evidence type="ECO:0000313" key="4">
    <source>
        <dbReference type="Proteomes" id="UP001190700"/>
    </source>
</evidence>
<dbReference type="PANTHER" id="PTHR39160:SF4">
    <property type="entry name" value="RESUSCITATION-PROMOTING FACTOR RPFB"/>
    <property type="match status" value="1"/>
</dbReference>
<dbReference type="PROSITE" id="PS51782">
    <property type="entry name" value="LYSM"/>
    <property type="match status" value="1"/>
</dbReference>
<dbReference type="GO" id="GO:0009254">
    <property type="term" value="P:peptidoglycan turnover"/>
    <property type="evidence" value="ECO:0007669"/>
    <property type="project" value="InterPro"/>
</dbReference>
<feature type="domain" description="LysM" evidence="2">
    <location>
        <begin position="315"/>
        <end position="363"/>
    </location>
</feature>
<dbReference type="AlphaFoldDB" id="A0AAE0GE36"/>
<evidence type="ECO:0000313" key="3">
    <source>
        <dbReference type="EMBL" id="KAK3276535.1"/>
    </source>
</evidence>
<dbReference type="Gene3D" id="2.40.40.10">
    <property type="entry name" value="RlpA-like domain"/>
    <property type="match status" value="1"/>
</dbReference>
<dbReference type="InterPro" id="IPR018392">
    <property type="entry name" value="LysM"/>
</dbReference>
<dbReference type="InterPro" id="IPR036779">
    <property type="entry name" value="LysM_dom_sf"/>
</dbReference>
<dbReference type="Pfam" id="PF06725">
    <property type="entry name" value="3D"/>
    <property type="match status" value="1"/>
</dbReference>
<sequence>MDDAQGDQKYQRREASLLTNQQFEAIDTNQDGELEVDELLGSREGDKLDIETTAYSDDWRSCGWEWGLALPALPKQPKTGTYISLCKGVRPSGTVARRFHLKKRIGIDDGIDNRLLSTTIGGAVGVSIGLGALLVNGILNRNQPLDQYLGKLFVERDTARAAGAAIVRSAKLGALGGAAAGAMCPLGRYWADIGLDGKPYMGTTSTLTKPAQPRPFIFAPSQVAQPMKLVGRFVTGKWGSKPGTIAADTGHFPFGTKFFIPGWGWGLVEDRGSAIMGDSRLDLYFATREDALQWGRKHLKVLTLPPTPKNIPKEVIHEVQPGDTMFGIAHNSYPQQGCNVGDLHVANNLDIDEVLQVGQKLSIPKCF</sequence>
<keyword evidence="1" id="KW-0732">Signal</keyword>
<dbReference type="GO" id="GO:0004553">
    <property type="term" value="F:hydrolase activity, hydrolyzing O-glycosyl compounds"/>
    <property type="evidence" value="ECO:0007669"/>
    <property type="project" value="InterPro"/>
</dbReference>
<dbReference type="Gene3D" id="3.10.350.10">
    <property type="entry name" value="LysM domain"/>
    <property type="match status" value="1"/>
</dbReference>